<evidence type="ECO:0000259" key="8">
    <source>
        <dbReference type="Pfam" id="PF23016"/>
    </source>
</evidence>
<evidence type="ECO:0000313" key="10">
    <source>
        <dbReference type="Proteomes" id="UP000220836"/>
    </source>
</evidence>
<evidence type="ECO:0000259" key="7">
    <source>
        <dbReference type="Pfam" id="PF00590"/>
    </source>
</evidence>
<dbReference type="EMBL" id="FXYH01000011">
    <property type="protein sequence ID" value="SMX45364.1"/>
    <property type="molecule type" value="Genomic_DNA"/>
</dbReference>
<proteinExistence type="inferred from homology"/>
<dbReference type="Pfam" id="PF23016">
    <property type="entry name" value="RsmI_C"/>
    <property type="match status" value="1"/>
</dbReference>
<dbReference type="NCBIfam" id="TIGR00096">
    <property type="entry name" value="16S rRNA (cytidine(1402)-2'-O)-methyltransferase"/>
    <property type="match status" value="1"/>
</dbReference>
<keyword evidence="10" id="KW-1185">Reference proteome</keyword>
<name>A0A238KR80_9RHOB</name>
<keyword evidence="3 6" id="KW-0489">Methyltransferase</keyword>
<keyword evidence="1 6" id="KW-0963">Cytoplasm</keyword>
<dbReference type="InterPro" id="IPR014776">
    <property type="entry name" value="4pyrrole_Mease_sub2"/>
</dbReference>
<dbReference type="InterPro" id="IPR000878">
    <property type="entry name" value="4pyrrol_Mease"/>
</dbReference>
<dbReference type="HAMAP" id="MF_01877">
    <property type="entry name" value="16SrRNA_methyltr_I"/>
    <property type="match status" value="1"/>
</dbReference>
<comment type="catalytic activity">
    <reaction evidence="6">
        <text>cytidine(1402) in 16S rRNA + S-adenosyl-L-methionine = 2'-O-methylcytidine(1402) in 16S rRNA + S-adenosyl-L-homocysteine + H(+)</text>
        <dbReference type="Rhea" id="RHEA:42924"/>
        <dbReference type="Rhea" id="RHEA-COMP:10285"/>
        <dbReference type="Rhea" id="RHEA-COMP:10286"/>
        <dbReference type="ChEBI" id="CHEBI:15378"/>
        <dbReference type="ChEBI" id="CHEBI:57856"/>
        <dbReference type="ChEBI" id="CHEBI:59789"/>
        <dbReference type="ChEBI" id="CHEBI:74495"/>
        <dbReference type="ChEBI" id="CHEBI:82748"/>
        <dbReference type="EC" id="2.1.1.198"/>
    </reaction>
</comment>
<sequence>MNPNNTGIGAMNDGEKPHVARQKLAAGLYLVATPIGNARDITLRTLDILRDVDVLAAEDTRSLRHLMEIHAIPLGDRPVIAYHEHNGARARPKLVSQLQAGKSVAYASEAGTPMISDPGFDLARAVQEEGLPLTSAPGPSAVVTALTLAGLPTDRFLFAGFLPNATGARKRGLKELGEVPATLAFYESPKRLAGMLKDAVSELGPDRPAAVCREITKKFEETRRGSLADLAAFYSENQVKGEIVVLIGKGEKAQLSEELMEQELSLALENMSVRDAADFVSGKFGVKRRPVYQMAMQLARSEEDLE</sequence>
<dbReference type="InterPro" id="IPR008189">
    <property type="entry name" value="rRNA_ssu_MeTfrase_I"/>
</dbReference>
<comment type="function">
    <text evidence="6">Catalyzes the 2'-O-methylation of the ribose of cytidine 1402 (C1402) in 16S rRNA.</text>
</comment>
<dbReference type="InterPro" id="IPR035996">
    <property type="entry name" value="4pyrrol_Methylase_sf"/>
</dbReference>
<dbReference type="SUPFAM" id="SSF53790">
    <property type="entry name" value="Tetrapyrrole methylase"/>
    <property type="match status" value="1"/>
</dbReference>
<dbReference type="Pfam" id="PF00590">
    <property type="entry name" value="TP_methylase"/>
    <property type="match status" value="1"/>
</dbReference>
<dbReference type="Proteomes" id="UP000220836">
    <property type="component" value="Unassembled WGS sequence"/>
</dbReference>
<keyword evidence="4 6" id="KW-0808">Transferase</keyword>
<evidence type="ECO:0000256" key="3">
    <source>
        <dbReference type="ARBA" id="ARBA00022603"/>
    </source>
</evidence>
<reference evidence="9 10" key="1">
    <citation type="submission" date="2017-05" db="EMBL/GenBank/DDBJ databases">
        <authorList>
            <person name="Song R."/>
            <person name="Chenine A.L."/>
            <person name="Ruprecht R.M."/>
        </authorList>
    </citation>
    <scope>NUCLEOTIDE SEQUENCE [LARGE SCALE GENOMIC DNA]</scope>
    <source>
        <strain evidence="9 10">CECT 8663</strain>
    </source>
</reference>
<dbReference type="PANTHER" id="PTHR46111">
    <property type="entry name" value="RIBOSOMAL RNA SMALL SUBUNIT METHYLTRANSFERASE I"/>
    <property type="match status" value="1"/>
</dbReference>
<dbReference type="Gene3D" id="3.40.1010.10">
    <property type="entry name" value="Cobalt-precorrin-4 Transmethylase, Domain 1"/>
    <property type="match status" value="1"/>
</dbReference>
<dbReference type="GO" id="GO:0070677">
    <property type="term" value="F:rRNA (cytosine-2'-O-)-methyltransferase activity"/>
    <property type="evidence" value="ECO:0007669"/>
    <property type="project" value="UniProtKB-UniRule"/>
</dbReference>
<organism evidence="9 10">
    <name type="scientific">Pelagimonas varians</name>
    <dbReference type="NCBI Taxonomy" id="696760"/>
    <lineage>
        <taxon>Bacteria</taxon>
        <taxon>Pseudomonadati</taxon>
        <taxon>Pseudomonadota</taxon>
        <taxon>Alphaproteobacteria</taxon>
        <taxon>Rhodobacterales</taxon>
        <taxon>Roseobacteraceae</taxon>
        <taxon>Pelagimonas</taxon>
    </lineage>
</organism>
<protein>
    <recommendedName>
        <fullName evidence="6">Ribosomal RNA small subunit methyltransferase I</fullName>
        <ecNumber evidence="6">2.1.1.198</ecNumber>
    </recommendedName>
    <alternativeName>
        <fullName evidence="6">16S rRNA 2'-O-ribose C1402 methyltransferase</fullName>
    </alternativeName>
    <alternativeName>
        <fullName evidence="6">rRNA (cytidine-2'-O-)-methyltransferase RsmI</fullName>
    </alternativeName>
</protein>
<keyword evidence="5 6" id="KW-0949">S-adenosyl-L-methionine</keyword>
<dbReference type="EC" id="2.1.1.198" evidence="6"/>
<dbReference type="InterPro" id="IPR053910">
    <property type="entry name" value="RsmI_HTH"/>
</dbReference>
<comment type="subcellular location">
    <subcellularLocation>
        <location evidence="6">Cytoplasm</location>
    </subcellularLocation>
</comment>
<accession>A0A238KR80</accession>
<dbReference type="Gene3D" id="3.30.950.10">
    <property type="entry name" value="Methyltransferase, Cobalt-precorrin-4 Transmethylase, Domain 2"/>
    <property type="match status" value="1"/>
</dbReference>
<dbReference type="FunFam" id="3.30.950.10:FF:000002">
    <property type="entry name" value="Ribosomal RNA small subunit methyltransferase I"/>
    <property type="match status" value="1"/>
</dbReference>
<dbReference type="PIRSF" id="PIRSF005917">
    <property type="entry name" value="MTase_YraL"/>
    <property type="match status" value="1"/>
</dbReference>
<feature type="domain" description="RsmI HTH" evidence="8">
    <location>
        <begin position="257"/>
        <end position="298"/>
    </location>
</feature>
<gene>
    <name evidence="6 9" type="primary">rsmI</name>
    <name evidence="9" type="ORF">PEV8663_03021</name>
</gene>
<evidence type="ECO:0000256" key="5">
    <source>
        <dbReference type="ARBA" id="ARBA00022691"/>
    </source>
</evidence>
<evidence type="ECO:0000256" key="6">
    <source>
        <dbReference type="HAMAP-Rule" id="MF_01877"/>
    </source>
</evidence>
<evidence type="ECO:0000256" key="4">
    <source>
        <dbReference type="ARBA" id="ARBA00022679"/>
    </source>
</evidence>
<dbReference type="GO" id="GO:0005737">
    <property type="term" value="C:cytoplasm"/>
    <property type="evidence" value="ECO:0007669"/>
    <property type="project" value="UniProtKB-SubCell"/>
</dbReference>
<dbReference type="InterPro" id="IPR014777">
    <property type="entry name" value="4pyrrole_Mease_sub1"/>
</dbReference>
<comment type="similarity">
    <text evidence="6">Belongs to the methyltransferase superfamily. RsmI family.</text>
</comment>
<dbReference type="AlphaFoldDB" id="A0A238KR80"/>
<dbReference type="CDD" id="cd11648">
    <property type="entry name" value="RsmI"/>
    <property type="match status" value="1"/>
</dbReference>
<dbReference type="PANTHER" id="PTHR46111:SF1">
    <property type="entry name" value="RIBOSOMAL RNA SMALL SUBUNIT METHYLTRANSFERASE I"/>
    <property type="match status" value="1"/>
</dbReference>
<evidence type="ECO:0000256" key="1">
    <source>
        <dbReference type="ARBA" id="ARBA00022490"/>
    </source>
</evidence>
<feature type="domain" description="Tetrapyrrole methylase" evidence="7">
    <location>
        <begin position="28"/>
        <end position="231"/>
    </location>
</feature>
<evidence type="ECO:0000256" key="2">
    <source>
        <dbReference type="ARBA" id="ARBA00022552"/>
    </source>
</evidence>
<keyword evidence="2 6" id="KW-0698">rRNA processing</keyword>
<evidence type="ECO:0000313" key="9">
    <source>
        <dbReference type="EMBL" id="SMX45364.1"/>
    </source>
</evidence>